<evidence type="ECO:0000256" key="6">
    <source>
        <dbReference type="ARBA" id="ARBA00023001"/>
    </source>
</evidence>
<dbReference type="STRING" id="857340.A0A086TDM7"/>
<keyword evidence="12" id="KW-0624">Polysaccharide degradation</keyword>
<evidence type="ECO:0000256" key="16">
    <source>
        <dbReference type="SAM" id="SignalP"/>
    </source>
</evidence>
<dbReference type="EC" id="1.14.99.56" evidence="15"/>
<dbReference type="Proteomes" id="UP000029964">
    <property type="component" value="Unassembled WGS sequence"/>
</dbReference>
<evidence type="ECO:0000256" key="10">
    <source>
        <dbReference type="ARBA" id="ARBA00023157"/>
    </source>
</evidence>
<dbReference type="OrthoDB" id="3238762at2759"/>
<comment type="similarity">
    <text evidence="13">Belongs to the polysaccharide monooxygenase AA9 family.</text>
</comment>
<evidence type="ECO:0000256" key="14">
    <source>
        <dbReference type="ARBA" id="ARBA00045077"/>
    </source>
</evidence>
<dbReference type="GO" id="GO:0030245">
    <property type="term" value="P:cellulose catabolic process"/>
    <property type="evidence" value="ECO:0007669"/>
    <property type="project" value="UniProtKB-KW"/>
</dbReference>
<feature type="chain" id="PRO_5001815755" description="lytic cellulose monooxygenase (C4-dehydrogenating)" evidence="16">
    <location>
        <begin position="20"/>
        <end position="268"/>
    </location>
</feature>
<evidence type="ECO:0000256" key="8">
    <source>
        <dbReference type="ARBA" id="ARBA00023008"/>
    </source>
</evidence>
<evidence type="ECO:0000256" key="13">
    <source>
        <dbReference type="ARBA" id="ARBA00044502"/>
    </source>
</evidence>
<dbReference type="GO" id="GO:0004497">
    <property type="term" value="F:monooxygenase activity"/>
    <property type="evidence" value="ECO:0007669"/>
    <property type="project" value="UniProtKB-KW"/>
</dbReference>
<keyword evidence="11" id="KW-0119">Carbohydrate metabolism</keyword>
<evidence type="ECO:0000259" key="17">
    <source>
        <dbReference type="Pfam" id="PF03443"/>
    </source>
</evidence>
<gene>
    <name evidence="18" type="ORF">ACRE_017020</name>
</gene>
<dbReference type="PANTHER" id="PTHR33353">
    <property type="entry name" value="PUTATIVE (AFU_ORTHOLOGUE AFUA_1G12560)-RELATED"/>
    <property type="match status" value="1"/>
</dbReference>
<dbReference type="InterPro" id="IPR049892">
    <property type="entry name" value="AA9"/>
</dbReference>
<evidence type="ECO:0000256" key="2">
    <source>
        <dbReference type="ARBA" id="ARBA00004613"/>
    </source>
</evidence>
<evidence type="ECO:0000256" key="11">
    <source>
        <dbReference type="ARBA" id="ARBA00023277"/>
    </source>
</evidence>
<keyword evidence="3" id="KW-0964">Secreted</keyword>
<keyword evidence="6" id="KW-0136">Cellulose degradation</keyword>
<comment type="cofactor">
    <cofactor evidence="1">
        <name>Cu(2+)</name>
        <dbReference type="ChEBI" id="CHEBI:29036"/>
    </cofactor>
</comment>
<dbReference type="Gene3D" id="2.70.50.70">
    <property type="match status" value="1"/>
</dbReference>
<feature type="domain" description="Auxiliary Activity family 9 catalytic" evidence="17">
    <location>
        <begin position="20"/>
        <end position="228"/>
    </location>
</feature>
<evidence type="ECO:0000313" key="18">
    <source>
        <dbReference type="EMBL" id="KFH47459.1"/>
    </source>
</evidence>
<dbReference type="Pfam" id="PF03443">
    <property type="entry name" value="AA9"/>
    <property type="match status" value="1"/>
</dbReference>
<dbReference type="EMBL" id="JPKY01000009">
    <property type="protein sequence ID" value="KFH47459.1"/>
    <property type="molecule type" value="Genomic_DNA"/>
</dbReference>
<evidence type="ECO:0000256" key="12">
    <source>
        <dbReference type="ARBA" id="ARBA00023326"/>
    </source>
</evidence>
<evidence type="ECO:0000256" key="7">
    <source>
        <dbReference type="ARBA" id="ARBA00023002"/>
    </source>
</evidence>
<keyword evidence="10" id="KW-1015">Disulfide bond</keyword>
<dbReference type="CDD" id="cd21175">
    <property type="entry name" value="LPMO_AA9"/>
    <property type="match status" value="1"/>
</dbReference>
<dbReference type="HOGENOM" id="CLU_031730_0_1_1"/>
<organism evidence="18 19">
    <name type="scientific">Hapsidospora chrysogenum (strain ATCC 11550 / CBS 779.69 / DSM 880 / IAM 14645 / JCM 23072 / IMI 49137)</name>
    <name type="common">Acremonium chrysogenum</name>
    <dbReference type="NCBI Taxonomy" id="857340"/>
    <lineage>
        <taxon>Eukaryota</taxon>
        <taxon>Fungi</taxon>
        <taxon>Dikarya</taxon>
        <taxon>Ascomycota</taxon>
        <taxon>Pezizomycotina</taxon>
        <taxon>Sordariomycetes</taxon>
        <taxon>Hypocreomycetidae</taxon>
        <taxon>Hypocreales</taxon>
        <taxon>Bionectriaceae</taxon>
        <taxon>Hapsidospora</taxon>
    </lineage>
</organism>
<keyword evidence="19" id="KW-1185">Reference proteome</keyword>
<dbReference type="GO" id="GO:0005576">
    <property type="term" value="C:extracellular region"/>
    <property type="evidence" value="ECO:0007669"/>
    <property type="project" value="UniProtKB-SubCell"/>
</dbReference>
<keyword evidence="4" id="KW-0479">Metal-binding</keyword>
<dbReference type="InterPro" id="IPR005103">
    <property type="entry name" value="AA9_LPMO"/>
</dbReference>
<dbReference type="GO" id="GO:0046872">
    <property type="term" value="F:metal ion binding"/>
    <property type="evidence" value="ECO:0007669"/>
    <property type="project" value="UniProtKB-KW"/>
</dbReference>
<evidence type="ECO:0000313" key="19">
    <source>
        <dbReference type="Proteomes" id="UP000029964"/>
    </source>
</evidence>
<keyword evidence="9" id="KW-0503">Monooxygenase</keyword>
<evidence type="ECO:0000256" key="5">
    <source>
        <dbReference type="ARBA" id="ARBA00022729"/>
    </source>
</evidence>
<dbReference type="PANTHER" id="PTHR33353:SF9">
    <property type="entry name" value="ENDOGLUCANASE II"/>
    <property type="match status" value="1"/>
</dbReference>
<proteinExistence type="inferred from homology"/>
<reference evidence="19" key="1">
    <citation type="journal article" date="2014" name="Genome Announc.">
        <title>Genome sequence and annotation of Acremonium chrysogenum, producer of the beta-lactam antibiotic cephalosporin C.</title>
        <authorList>
            <person name="Terfehr D."/>
            <person name="Dahlmann T.A."/>
            <person name="Specht T."/>
            <person name="Zadra I."/>
            <person name="Kuernsteiner H."/>
            <person name="Kueck U."/>
        </authorList>
    </citation>
    <scope>NUCLEOTIDE SEQUENCE [LARGE SCALE GENOMIC DNA]</scope>
    <source>
        <strain evidence="19">ATCC 11550 / CBS 779.69 / DSM 880 / IAM 14645 / JCM 23072 / IMI 49137</strain>
    </source>
</reference>
<evidence type="ECO:0000256" key="9">
    <source>
        <dbReference type="ARBA" id="ARBA00023033"/>
    </source>
</evidence>
<evidence type="ECO:0000256" key="1">
    <source>
        <dbReference type="ARBA" id="ARBA00001973"/>
    </source>
</evidence>
<evidence type="ECO:0000256" key="4">
    <source>
        <dbReference type="ARBA" id="ARBA00022723"/>
    </source>
</evidence>
<keyword evidence="5 16" id="KW-0732">Signal</keyword>
<evidence type="ECO:0000256" key="15">
    <source>
        <dbReference type="ARBA" id="ARBA00047174"/>
    </source>
</evidence>
<dbReference type="AlphaFoldDB" id="A0A086TDM7"/>
<keyword evidence="7" id="KW-0560">Oxidoreductase</keyword>
<name>A0A086TDM7_HAPC1</name>
<protein>
    <recommendedName>
        <fullName evidence="15">lytic cellulose monooxygenase (C4-dehydrogenating)</fullName>
        <ecNumber evidence="15">1.14.99.56</ecNumber>
    </recommendedName>
</protein>
<evidence type="ECO:0000256" key="3">
    <source>
        <dbReference type="ARBA" id="ARBA00022525"/>
    </source>
</evidence>
<comment type="subcellular location">
    <subcellularLocation>
        <location evidence="2">Secreted</location>
    </subcellularLocation>
</comment>
<comment type="caution">
    <text evidence="18">The sequence shown here is derived from an EMBL/GenBank/DDBJ whole genome shotgun (WGS) entry which is preliminary data.</text>
</comment>
<accession>A0A086TDM7</accession>
<comment type="catalytic activity">
    <reaction evidence="14">
        <text>[(1-&gt;4)-beta-D-glucosyl]n+m + reduced acceptor + O2 = 4-dehydro-beta-D-glucosyl-[(1-&gt;4)-beta-D-glucosyl]n-1 + [(1-&gt;4)-beta-D-glucosyl]m + acceptor + H2O.</text>
        <dbReference type="EC" id="1.14.99.56"/>
    </reaction>
</comment>
<feature type="signal peptide" evidence="16">
    <location>
        <begin position="1"/>
        <end position="19"/>
    </location>
</feature>
<keyword evidence="8" id="KW-0186">Copper</keyword>
<sequence length="268" mass="27670">MKSLHFSALAALAARQAMGHATFQQLWVNGVDKIAECARVVPSNSPVTNVGSNDIRCNANTSPASSNCAVSAGDVVTVEMHQHNDRSCANEAIGGAHYGPVMAYLTAVDNAATADGSTGWYKIFENSWKKNPSGWGGGDDFWGNKDMNNCCGLVDIKIPDDTPAGDYLLRAETIALHTAGGSGGAQFYLTCYQLTVEGSGSARPQTVSFPGAYSASDPGILINIHTQLDNYIAPGPSVVQGGTVKEAGGDCAGCEATCTAAAFAAPTA</sequence>